<dbReference type="RefSeq" id="WP_213119904.1">
    <property type="nucleotide sequence ID" value="NZ_JAGYPF010000005.1"/>
</dbReference>
<protein>
    <submittedName>
        <fullName evidence="1">EcsC family protein</fullName>
    </submittedName>
</protein>
<comment type="caution">
    <text evidence="1">The sequence shown here is derived from an EMBL/GenBank/DDBJ whole genome shotgun (WGS) entry which is preliminary data.</text>
</comment>
<sequence length="280" mass="32485">MPLTDQERKKLAEIRHWERNLLSYEANDFQLTYEKYLDRSFSMLPENLQRQFFSGLDSWLFHLHGIIQGSQLQMDAKDRIITTARIFNKNAEKIENLRQLDFDQLQYIAEQQIAKHRLYSFIQGGLAGTGGKLLLGTDIPAIAVINLRVVQLIAMSYGFEVNTPYELMTSLKVFHTATLPPSMKKDAWGSLMTELEQNENPYFYEGTEEITDITWLEQPLQQLFKAVVITLFRKKLVQGVPLISMAIGAGANYQLTRKVTELAQKYYQLRYLKEKEEFGE</sequence>
<reference evidence="1" key="1">
    <citation type="submission" date="2021-05" db="EMBL/GenBank/DDBJ databases">
        <title>Novel Bacillus species.</title>
        <authorList>
            <person name="Liu G."/>
        </authorList>
    </citation>
    <scope>NUCLEOTIDE SEQUENCE</scope>
    <source>
        <strain evidence="1">FJAT-49825</strain>
    </source>
</reference>
<dbReference type="AlphaFoldDB" id="A0A942UAG5"/>
<proteinExistence type="predicted"/>
<keyword evidence="2" id="KW-1185">Reference proteome</keyword>
<dbReference type="InterPro" id="IPR024787">
    <property type="entry name" value="EcsC"/>
</dbReference>
<dbReference type="EMBL" id="JAGYPF010000005">
    <property type="protein sequence ID" value="MBS4215366.1"/>
    <property type="molecule type" value="Genomic_DNA"/>
</dbReference>
<dbReference type="PANTHER" id="PTHR41260">
    <property type="entry name" value="PROTEIN ECSC"/>
    <property type="match status" value="1"/>
</dbReference>
<name>A0A942UAG5_9BACI</name>
<accession>A0A942UAG5</accession>
<evidence type="ECO:0000313" key="1">
    <source>
        <dbReference type="EMBL" id="MBS4215366.1"/>
    </source>
</evidence>
<dbReference type="Proteomes" id="UP000679749">
    <property type="component" value="Unassembled WGS sequence"/>
</dbReference>
<dbReference type="PANTHER" id="PTHR41260:SF1">
    <property type="entry name" value="PROTEIN ECSC"/>
    <property type="match status" value="1"/>
</dbReference>
<organism evidence="1 2">
    <name type="scientific">Neobacillus rhizophilus</name>
    <dbReference type="NCBI Taxonomy" id="2833579"/>
    <lineage>
        <taxon>Bacteria</taxon>
        <taxon>Bacillati</taxon>
        <taxon>Bacillota</taxon>
        <taxon>Bacilli</taxon>
        <taxon>Bacillales</taxon>
        <taxon>Bacillaceae</taxon>
        <taxon>Neobacillus</taxon>
    </lineage>
</organism>
<dbReference type="Pfam" id="PF12787">
    <property type="entry name" value="EcsC"/>
    <property type="match status" value="1"/>
</dbReference>
<evidence type="ECO:0000313" key="2">
    <source>
        <dbReference type="Proteomes" id="UP000679749"/>
    </source>
</evidence>
<gene>
    <name evidence="1" type="ORF">KHA99_23385</name>
</gene>